<dbReference type="InterPro" id="IPR019760">
    <property type="entry name" value="DNA-dir_DNA_pol_A_CS"/>
</dbReference>
<dbReference type="EMBL" id="CP128400">
    <property type="protein sequence ID" value="WJW69936.1"/>
    <property type="molecule type" value="Genomic_DNA"/>
</dbReference>
<dbReference type="GO" id="GO:0003887">
    <property type="term" value="F:DNA-directed DNA polymerase activity"/>
    <property type="evidence" value="ECO:0007669"/>
    <property type="project" value="UniProtKB-KW"/>
</dbReference>
<dbReference type="EMBL" id="JACATZ010000003">
    <property type="protein sequence ID" value="NWJ48032.1"/>
    <property type="molecule type" value="Genomic_DNA"/>
</dbReference>
<dbReference type="PROSITE" id="PS00447">
    <property type="entry name" value="DNA_POLYMERASE_A"/>
    <property type="match status" value="1"/>
</dbReference>
<dbReference type="SUPFAM" id="SSF56672">
    <property type="entry name" value="DNA/RNA polymerases"/>
    <property type="match status" value="1"/>
</dbReference>
<evidence type="ECO:0000256" key="2">
    <source>
        <dbReference type="ARBA" id="ARBA00012417"/>
    </source>
</evidence>
<sequence>MLKLDESLKQDKSELPAFEELLPTVSKSSSNPEITFRSENEYLEILKQYTEETSARKAAQLVALEETKKKAPVKTVPTPTEPKPRVAYNKVDHSNIAENFGTTTYPVIQSDGMPPIKFELISDNLRLEQVIDLLLHEQLLGIDTETSGLDPFTSKLLLVQVASPQICYIIDATKVRLTPLKRLLENPRILKILQNAKFDYEMLKERADIVLENIYDTMLAERLLTAGVSKENNLAALVKRYTGEIMDKEVRKTFYGANSVGHVSQDQLAYAARDALCLFPIYAQQLAKLKEEKMFKVADLEFRCVAAVGDLELAGCKLDTNKWRAILAEVEKKRDLARDELMSMLPGGATKQGSMFGNDEYLINLNSSQQIMTEFGKLGIVLEDTSEATLNKYNHPAVKKLLEYRSHEKTLGSFGEGLLAQVRTETGRIHPDFIQYGADTGRFSCSNPNVQQIPATSDFRSCFIAQEGYKLITCDYSQAELRILAELSSDPAFLEAFRTGGDLHKLAASQMFQVRVEDVSKEQRNAAKAINFGLAYGMGPQGLAVRIDKTVDEARELISAYFKAFSGVQKWLDKAGRDSVKKGYSPTPLGRKRYYNLPSSDDPDYRKRSSEIERQGKNAPIQGCNADMTKMALVFLRERLVAYDAKVVNTVHDEIVVEVREDQAEEVCKLVEHEMIRAGHEILKEVPIVADAKIGDYWSK</sequence>
<dbReference type="Gene3D" id="3.30.70.370">
    <property type="match status" value="1"/>
</dbReference>
<dbReference type="RefSeq" id="WP_341471812.1">
    <property type="nucleotide sequence ID" value="NZ_CP128400.1"/>
</dbReference>
<dbReference type="PANTHER" id="PTHR10133:SF62">
    <property type="entry name" value="DNA POLYMERASE THETA"/>
    <property type="match status" value="1"/>
</dbReference>
<evidence type="ECO:0000313" key="12">
    <source>
        <dbReference type="EMBL" id="WJW69936.1"/>
    </source>
</evidence>
<reference evidence="11 13" key="1">
    <citation type="submission" date="2020-06" db="EMBL/GenBank/DDBJ databases">
        <title>Anoxygenic phototrophic Chloroflexota member uses a Type I reaction center.</title>
        <authorList>
            <person name="Tsuji J.M."/>
            <person name="Shaw N.A."/>
            <person name="Nagashima S."/>
            <person name="Venkiteswaran J."/>
            <person name="Schiff S.L."/>
            <person name="Hanada S."/>
            <person name="Tank M."/>
            <person name="Neufeld J.D."/>
        </authorList>
    </citation>
    <scope>NUCLEOTIDE SEQUENCE [LARGE SCALE GENOMIC DNA]</scope>
    <source>
        <strain evidence="11">L227-S17</strain>
    </source>
</reference>
<dbReference type="Proteomes" id="UP001431572">
    <property type="component" value="Chromosome 2"/>
</dbReference>
<evidence type="ECO:0000256" key="7">
    <source>
        <dbReference type="ARBA" id="ARBA00049244"/>
    </source>
</evidence>
<gene>
    <name evidence="11" type="ORF">HXX08_19430</name>
    <name evidence="12" type="ORF">OZ401_003568</name>
</gene>
<name>A0A8T7M7V5_9CHLR</name>
<evidence type="ECO:0000256" key="3">
    <source>
        <dbReference type="ARBA" id="ARBA00020311"/>
    </source>
</evidence>
<dbReference type="InterPro" id="IPR002298">
    <property type="entry name" value="DNA_polymerase_A"/>
</dbReference>
<dbReference type="Gene3D" id="3.30.420.10">
    <property type="entry name" value="Ribonuclease H-like superfamily/Ribonuclease H"/>
    <property type="match status" value="1"/>
</dbReference>
<dbReference type="GO" id="GO:0008408">
    <property type="term" value="F:3'-5' exonuclease activity"/>
    <property type="evidence" value="ECO:0007669"/>
    <property type="project" value="InterPro"/>
</dbReference>
<evidence type="ECO:0000256" key="4">
    <source>
        <dbReference type="ARBA" id="ARBA00022679"/>
    </source>
</evidence>
<dbReference type="Proteomes" id="UP000521676">
    <property type="component" value="Unassembled WGS sequence"/>
</dbReference>
<proteinExistence type="inferred from homology"/>
<evidence type="ECO:0000256" key="1">
    <source>
        <dbReference type="ARBA" id="ARBA00007705"/>
    </source>
</evidence>
<evidence type="ECO:0000313" key="13">
    <source>
        <dbReference type="Proteomes" id="UP000521676"/>
    </source>
</evidence>
<evidence type="ECO:0000313" key="14">
    <source>
        <dbReference type="Proteomes" id="UP001431572"/>
    </source>
</evidence>
<feature type="compositionally biased region" description="Basic and acidic residues" evidence="8">
    <location>
        <begin position="603"/>
        <end position="616"/>
    </location>
</feature>
<dbReference type="EC" id="2.7.7.7" evidence="2"/>
<dbReference type="GO" id="GO:0006302">
    <property type="term" value="P:double-strand break repair"/>
    <property type="evidence" value="ECO:0007669"/>
    <property type="project" value="TreeGrafter"/>
</dbReference>
<dbReference type="Pfam" id="PF00476">
    <property type="entry name" value="DNA_pol_A"/>
    <property type="match status" value="1"/>
</dbReference>
<accession>A0A8T7M7V5</accession>
<evidence type="ECO:0000313" key="11">
    <source>
        <dbReference type="EMBL" id="NWJ48032.1"/>
    </source>
</evidence>
<dbReference type="InterPro" id="IPR043502">
    <property type="entry name" value="DNA/RNA_pol_sf"/>
</dbReference>
<organism evidence="11 13">
    <name type="scientific">Candidatus Chlorohelix allophototropha</name>
    <dbReference type="NCBI Taxonomy" id="3003348"/>
    <lineage>
        <taxon>Bacteria</taxon>
        <taxon>Bacillati</taxon>
        <taxon>Chloroflexota</taxon>
        <taxon>Chloroflexia</taxon>
        <taxon>Candidatus Chloroheliales</taxon>
        <taxon>Candidatus Chloroheliaceae</taxon>
        <taxon>Candidatus Chlorohelix</taxon>
    </lineage>
</organism>
<evidence type="ECO:0000259" key="10">
    <source>
        <dbReference type="SMART" id="SM00482"/>
    </source>
</evidence>
<keyword evidence="5" id="KW-0548">Nucleotidyltransferase</keyword>
<keyword evidence="14" id="KW-1185">Reference proteome</keyword>
<evidence type="ECO:0000256" key="6">
    <source>
        <dbReference type="ARBA" id="ARBA00022932"/>
    </source>
</evidence>
<evidence type="ECO:0000259" key="9">
    <source>
        <dbReference type="SMART" id="SM00474"/>
    </source>
</evidence>
<dbReference type="PANTHER" id="PTHR10133">
    <property type="entry name" value="DNA POLYMERASE I"/>
    <property type="match status" value="1"/>
</dbReference>
<dbReference type="InterPro" id="IPR036397">
    <property type="entry name" value="RNaseH_sf"/>
</dbReference>
<keyword evidence="6" id="KW-0239">DNA-directed DNA polymerase</keyword>
<dbReference type="CDD" id="cd06142">
    <property type="entry name" value="RNaseD_exo"/>
    <property type="match status" value="1"/>
</dbReference>
<dbReference type="Gene3D" id="1.10.150.20">
    <property type="entry name" value="5' to 3' exonuclease, C-terminal subdomain"/>
    <property type="match status" value="1"/>
</dbReference>
<dbReference type="GO" id="GO:0006261">
    <property type="term" value="P:DNA-templated DNA replication"/>
    <property type="evidence" value="ECO:0007669"/>
    <property type="project" value="InterPro"/>
</dbReference>
<reference evidence="12" key="2">
    <citation type="journal article" date="2024" name="Nature">
        <title>Anoxygenic phototroph of the Chloroflexota uses a type I reaction centre.</title>
        <authorList>
            <person name="Tsuji J.M."/>
            <person name="Shaw N.A."/>
            <person name="Nagashima S."/>
            <person name="Venkiteswaran J.J."/>
            <person name="Schiff S.L."/>
            <person name="Watanabe T."/>
            <person name="Fukui M."/>
            <person name="Hanada S."/>
            <person name="Tank M."/>
            <person name="Neufeld J.D."/>
        </authorList>
    </citation>
    <scope>NUCLEOTIDE SEQUENCE</scope>
    <source>
        <strain evidence="12">L227-S17</strain>
    </source>
</reference>
<dbReference type="Pfam" id="PF01612">
    <property type="entry name" value="DNA_pol_A_exo1"/>
    <property type="match status" value="1"/>
</dbReference>
<dbReference type="FunFam" id="1.10.150.20:FF:000002">
    <property type="entry name" value="DNA polymerase I"/>
    <property type="match status" value="1"/>
</dbReference>
<dbReference type="SMART" id="SM00482">
    <property type="entry name" value="POLAc"/>
    <property type="match status" value="1"/>
</dbReference>
<dbReference type="Gene3D" id="1.20.1060.10">
    <property type="entry name" value="Taq DNA Polymerase, Chain T, domain 4"/>
    <property type="match status" value="1"/>
</dbReference>
<comment type="catalytic activity">
    <reaction evidence="7">
        <text>DNA(n) + a 2'-deoxyribonucleoside 5'-triphosphate = DNA(n+1) + diphosphate</text>
        <dbReference type="Rhea" id="RHEA:22508"/>
        <dbReference type="Rhea" id="RHEA-COMP:17339"/>
        <dbReference type="Rhea" id="RHEA-COMP:17340"/>
        <dbReference type="ChEBI" id="CHEBI:33019"/>
        <dbReference type="ChEBI" id="CHEBI:61560"/>
        <dbReference type="ChEBI" id="CHEBI:173112"/>
        <dbReference type="EC" id="2.7.7.7"/>
    </reaction>
</comment>
<feature type="domain" description="3'-5' exonuclease" evidence="9">
    <location>
        <begin position="118"/>
        <end position="290"/>
    </location>
</feature>
<protein>
    <recommendedName>
        <fullName evidence="3">DNA polymerase I</fullName>
        <ecNumber evidence="2">2.7.7.7</ecNumber>
    </recommendedName>
</protein>
<dbReference type="InterPro" id="IPR012337">
    <property type="entry name" value="RNaseH-like_sf"/>
</dbReference>
<evidence type="ECO:0000256" key="8">
    <source>
        <dbReference type="SAM" id="MobiDB-lite"/>
    </source>
</evidence>
<dbReference type="PRINTS" id="PR00868">
    <property type="entry name" value="DNAPOLI"/>
</dbReference>
<dbReference type="InterPro" id="IPR002562">
    <property type="entry name" value="3'-5'_exonuclease_dom"/>
</dbReference>
<dbReference type="SMART" id="SM00474">
    <property type="entry name" value="35EXOc"/>
    <property type="match status" value="1"/>
</dbReference>
<feature type="domain" description="DNA-directed DNA polymerase family A palm" evidence="10">
    <location>
        <begin position="456"/>
        <end position="663"/>
    </location>
</feature>
<dbReference type="SUPFAM" id="SSF53098">
    <property type="entry name" value="Ribonuclease H-like"/>
    <property type="match status" value="1"/>
</dbReference>
<keyword evidence="4" id="KW-0808">Transferase</keyword>
<feature type="region of interest" description="Disordered" evidence="8">
    <location>
        <begin position="591"/>
        <end position="620"/>
    </location>
</feature>
<comment type="similarity">
    <text evidence="1">Belongs to the DNA polymerase type-A family.</text>
</comment>
<dbReference type="GO" id="GO:0003677">
    <property type="term" value="F:DNA binding"/>
    <property type="evidence" value="ECO:0007669"/>
    <property type="project" value="InterPro"/>
</dbReference>
<evidence type="ECO:0000256" key="5">
    <source>
        <dbReference type="ARBA" id="ARBA00022695"/>
    </source>
</evidence>
<dbReference type="InterPro" id="IPR001098">
    <property type="entry name" value="DNA-dir_DNA_pol_A_palm_dom"/>
</dbReference>
<dbReference type="AlphaFoldDB" id="A0A8T7M7V5"/>